<sequence length="50" mass="5625">MIKLCFSEDLKVSGSIRAQWRGQRKPPPTGGHTMPYSRCSAVLDLSFSQR</sequence>
<evidence type="ECO:0000313" key="2">
    <source>
        <dbReference type="Proteomes" id="UP000007266"/>
    </source>
</evidence>
<keyword evidence="2" id="KW-1185">Reference proteome</keyword>
<evidence type="ECO:0000313" key="1">
    <source>
        <dbReference type="EMBL" id="KYB28495.1"/>
    </source>
</evidence>
<name>A0A139WL04_TRICA</name>
<proteinExistence type="predicted"/>
<reference evidence="1 2" key="2">
    <citation type="journal article" date="2010" name="Nucleic Acids Res.">
        <title>BeetleBase in 2010: revisions to provide comprehensive genomic information for Tribolium castaneum.</title>
        <authorList>
            <person name="Kim H.S."/>
            <person name="Murphy T."/>
            <person name="Xia J."/>
            <person name="Caragea D."/>
            <person name="Park Y."/>
            <person name="Beeman R.W."/>
            <person name="Lorenzen M.D."/>
            <person name="Butcher S."/>
            <person name="Manak J.R."/>
            <person name="Brown S.J."/>
        </authorList>
    </citation>
    <scope>GENOME REANNOTATION</scope>
    <source>
        <strain evidence="1 2">Georgia GA2</strain>
    </source>
</reference>
<protein>
    <submittedName>
        <fullName evidence="1">Uncharacterized protein</fullName>
    </submittedName>
</protein>
<gene>
    <name evidence="1" type="primary">AUGUSTUS-3.0.2_32534</name>
    <name evidence="1" type="ORF">TcasGA2_TC032534</name>
</gene>
<dbReference type="EMBL" id="KQ971326">
    <property type="protein sequence ID" value="KYB28495.1"/>
    <property type="molecule type" value="Genomic_DNA"/>
</dbReference>
<accession>A0A139WL04</accession>
<reference evidence="1 2" key="1">
    <citation type="journal article" date="2008" name="Nature">
        <title>The genome of the model beetle and pest Tribolium castaneum.</title>
        <authorList>
            <consortium name="Tribolium Genome Sequencing Consortium"/>
            <person name="Richards S."/>
            <person name="Gibbs R.A."/>
            <person name="Weinstock G.M."/>
            <person name="Brown S.J."/>
            <person name="Denell R."/>
            <person name="Beeman R.W."/>
            <person name="Gibbs R."/>
            <person name="Beeman R.W."/>
            <person name="Brown S.J."/>
            <person name="Bucher G."/>
            <person name="Friedrich M."/>
            <person name="Grimmelikhuijzen C.J."/>
            <person name="Klingler M."/>
            <person name="Lorenzen M."/>
            <person name="Richards S."/>
            <person name="Roth S."/>
            <person name="Schroder R."/>
            <person name="Tautz D."/>
            <person name="Zdobnov E.M."/>
            <person name="Muzny D."/>
            <person name="Gibbs R.A."/>
            <person name="Weinstock G.M."/>
            <person name="Attaway T."/>
            <person name="Bell S."/>
            <person name="Buhay C.J."/>
            <person name="Chandrabose M.N."/>
            <person name="Chavez D."/>
            <person name="Clerk-Blankenburg K.P."/>
            <person name="Cree A."/>
            <person name="Dao M."/>
            <person name="Davis C."/>
            <person name="Chacko J."/>
            <person name="Dinh H."/>
            <person name="Dugan-Rocha S."/>
            <person name="Fowler G."/>
            <person name="Garner T.T."/>
            <person name="Garnes J."/>
            <person name="Gnirke A."/>
            <person name="Hawes A."/>
            <person name="Hernandez J."/>
            <person name="Hines S."/>
            <person name="Holder M."/>
            <person name="Hume J."/>
            <person name="Jhangiani S.N."/>
            <person name="Joshi V."/>
            <person name="Khan Z.M."/>
            <person name="Jackson L."/>
            <person name="Kovar C."/>
            <person name="Kowis A."/>
            <person name="Lee S."/>
            <person name="Lewis L.R."/>
            <person name="Margolis J."/>
            <person name="Morgan M."/>
            <person name="Nazareth L.V."/>
            <person name="Nguyen N."/>
            <person name="Okwuonu G."/>
            <person name="Parker D."/>
            <person name="Richards S."/>
            <person name="Ruiz S.J."/>
            <person name="Santibanez J."/>
            <person name="Savard J."/>
            <person name="Scherer S.E."/>
            <person name="Schneider B."/>
            <person name="Sodergren E."/>
            <person name="Tautz D."/>
            <person name="Vattahil S."/>
            <person name="Villasana D."/>
            <person name="White C.S."/>
            <person name="Wright R."/>
            <person name="Park Y."/>
            <person name="Beeman R.W."/>
            <person name="Lord J."/>
            <person name="Oppert B."/>
            <person name="Lorenzen M."/>
            <person name="Brown S."/>
            <person name="Wang L."/>
            <person name="Savard J."/>
            <person name="Tautz D."/>
            <person name="Richards S."/>
            <person name="Weinstock G."/>
            <person name="Gibbs R.A."/>
            <person name="Liu Y."/>
            <person name="Worley K."/>
            <person name="Weinstock G."/>
            <person name="Elsik C.G."/>
            <person name="Reese J.T."/>
            <person name="Elhaik E."/>
            <person name="Landan G."/>
            <person name="Graur D."/>
            <person name="Arensburger P."/>
            <person name="Atkinson P."/>
            <person name="Beeman R.W."/>
            <person name="Beidler J."/>
            <person name="Brown S.J."/>
            <person name="Demuth J.P."/>
            <person name="Drury D.W."/>
            <person name="Du Y.Z."/>
            <person name="Fujiwara H."/>
            <person name="Lorenzen M."/>
            <person name="Maselli V."/>
            <person name="Osanai M."/>
            <person name="Park Y."/>
            <person name="Robertson H.M."/>
            <person name="Tu Z."/>
            <person name="Wang J.J."/>
            <person name="Wang S."/>
            <person name="Richards S."/>
            <person name="Song H."/>
            <person name="Zhang L."/>
            <person name="Sodergren E."/>
            <person name="Werner D."/>
            <person name="Stanke M."/>
            <person name="Morgenstern B."/>
            <person name="Solovyev V."/>
            <person name="Kosarev P."/>
            <person name="Brown G."/>
            <person name="Chen H.C."/>
            <person name="Ermolaeva O."/>
            <person name="Hlavina W."/>
            <person name="Kapustin Y."/>
            <person name="Kiryutin B."/>
            <person name="Kitts P."/>
            <person name="Maglott D."/>
            <person name="Pruitt K."/>
            <person name="Sapojnikov V."/>
            <person name="Souvorov A."/>
            <person name="Mackey A.J."/>
            <person name="Waterhouse R.M."/>
            <person name="Wyder S."/>
            <person name="Zdobnov E.M."/>
            <person name="Zdobnov E.M."/>
            <person name="Wyder S."/>
            <person name="Kriventseva E.V."/>
            <person name="Kadowaki T."/>
            <person name="Bork P."/>
            <person name="Aranda M."/>
            <person name="Bao R."/>
            <person name="Beermann A."/>
            <person name="Berns N."/>
            <person name="Bolognesi R."/>
            <person name="Bonneton F."/>
            <person name="Bopp D."/>
            <person name="Brown S.J."/>
            <person name="Bucher G."/>
            <person name="Butts T."/>
            <person name="Chaumot A."/>
            <person name="Denell R.E."/>
            <person name="Ferrier D.E."/>
            <person name="Friedrich M."/>
            <person name="Gordon C.M."/>
            <person name="Jindra M."/>
            <person name="Klingler M."/>
            <person name="Lan Q."/>
            <person name="Lattorff H.M."/>
            <person name="Laudet V."/>
            <person name="von Levetsow C."/>
            <person name="Liu Z."/>
            <person name="Lutz R."/>
            <person name="Lynch J.A."/>
            <person name="da Fonseca R.N."/>
            <person name="Posnien N."/>
            <person name="Reuter R."/>
            <person name="Roth S."/>
            <person name="Savard J."/>
            <person name="Schinko J.B."/>
            <person name="Schmitt C."/>
            <person name="Schoppmeier M."/>
            <person name="Schroder R."/>
            <person name="Shippy T.D."/>
            <person name="Simonnet F."/>
            <person name="Marques-Souza H."/>
            <person name="Tautz D."/>
            <person name="Tomoyasu Y."/>
            <person name="Trauner J."/>
            <person name="Van der Zee M."/>
            <person name="Vervoort M."/>
            <person name="Wittkopp N."/>
            <person name="Wimmer E.A."/>
            <person name="Yang X."/>
            <person name="Jones A.K."/>
            <person name="Sattelle D.B."/>
            <person name="Ebert P.R."/>
            <person name="Nelson D."/>
            <person name="Scott J.G."/>
            <person name="Beeman R.W."/>
            <person name="Muthukrishnan S."/>
            <person name="Kramer K.J."/>
            <person name="Arakane Y."/>
            <person name="Beeman R.W."/>
            <person name="Zhu Q."/>
            <person name="Hogenkamp D."/>
            <person name="Dixit R."/>
            <person name="Oppert B."/>
            <person name="Jiang H."/>
            <person name="Zou Z."/>
            <person name="Marshall J."/>
            <person name="Elpidina E."/>
            <person name="Vinokurov K."/>
            <person name="Oppert C."/>
            <person name="Zou Z."/>
            <person name="Evans J."/>
            <person name="Lu Z."/>
            <person name="Zhao P."/>
            <person name="Sumathipala N."/>
            <person name="Altincicek B."/>
            <person name="Vilcinskas A."/>
            <person name="Williams M."/>
            <person name="Hultmark D."/>
            <person name="Hetru C."/>
            <person name="Jiang H."/>
            <person name="Grimmelikhuijzen C.J."/>
            <person name="Hauser F."/>
            <person name="Cazzamali G."/>
            <person name="Williamson M."/>
            <person name="Park Y."/>
            <person name="Li B."/>
            <person name="Tanaka Y."/>
            <person name="Predel R."/>
            <person name="Neupert S."/>
            <person name="Schachtner J."/>
            <person name="Verleyen P."/>
            <person name="Raible F."/>
            <person name="Bork P."/>
            <person name="Friedrich M."/>
            <person name="Walden K.K."/>
            <person name="Robertson H.M."/>
            <person name="Angeli S."/>
            <person name="Foret S."/>
            <person name="Bucher G."/>
            <person name="Schuetz S."/>
            <person name="Maleszka R."/>
            <person name="Wimmer E.A."/>
            <person name="Beeman R.W."/>
            <person name="Lorenzen M."/>
            <person name="Tomoyasu Y."/>
            <person name="Miller S.C."/>
            <person name="Grossmann D."/>
            <person name="Bucher G."/>
        </authorList>
    </citation>
    <scope>NUCLEOTIDE SEQUENCE [LARGE SCALE GENOMIC DNA]</scope>
    <source>
        <strain evidence="1 2">Georgia GA2</strain>
    </source>
</reference>
<organism evidence="1 2">
    <name type="scientific">Tribolium castaneum</name>
    <name type="common">Red flour beetle</name>
    <dbReference type="NCBI Taxonomy" id="7070"/>
    <lineage>
        <taxon>Eukaryota</taxon>
        <taxon>Metazoa</taxon>
        <taxon>Ecdysozoa</taxon>
        <taxon>Arthropoda</taxon>
        <taxon>Hexapoda</taxon>
        <taxon>Insecta</taxon>
        <taxon>Pterygota</taxon>
        <taxon>Neoptera</taxon>
        <taxon>Endopterygota</taxon>
        <taxon>Coleoptera</taxon>
        <taxon>Polyphaga</taxon>
        <taxon>Cucujiformia</taxon>
        <taxon>Tenebrionidae</taxon>
        <taxon>Tenebrionidae incertae sedis</taxon>
        <taxon>Tribolium</taxon>
    </lineage>
</organism>
<dbReference type="InParanoid" id="A0A139WL04"/>
<dbReference type="AlphaFoldDB" id="A0A139WL04"/>
<dbReference type="Proteomes" id="UP000007266">
    <property type="component" value="Linkage group 3"/>
</dbReference>